<reference evidence="1" key="1">
    <citation type="submission" date="2020-04" db="EMBL/GenBank/DDBJ databases">
        <authorList>
            <person name="Chiriac C."/>
            <person name="Salcher M."/>
            <person name="Ghai R."/>
            <person name="Kavagutti S V."/>
        </authorList>
    </citation>
    <scope>NUCLEOTIDE SEQUENCE</scope>
</reference>
<evidence type="ECO:0000313" key="1">
    <source>
        <dbReference type="EMBL" id="CAB4130755.1"/>
    </source>
</evidence>
<protein>
    <submittedName>
        <fullName evidence="1">Uncharacterized protein</fullName>
    </submittedName>
</protein>
<dbReference type="EMBL" id="LR796250">
    <property type="protein sequence ID" value="CAB4130755.1"/>
    <property type="molecule type" value="Genomic_DNA"/>
</dbReference>
<name>A0A6J5L9V5_9CAUD</name>
<accession>A0A6J5L9V5</accession>
<sequence>MPAYTPFPERFPGYALIDALQVIKDKAVNTPAGKLQLAHSGWELSGWALGALTEGTNKPAFSLTVNPLTGLSDTEAMELLDQVTAEPADDDGTVVMAACPITPAMALKLAGWLFKVAEIVLPVIL</sequence>
<organism evidence="1">
    <name type="scientific">uncultured Caudovirales phage</name>
    <dbReference type="NCBI Taxonomy" id="2100421"/>
    <lineage>
        <taxon>Viruses</taxon>
        <taxon>Duplodnaviria</taxon>
        <taxon>Heunggongvirae</taxon>
        <taxon>Uroviricota</taxon>
        <taxon>Caudoviricetes</taxon>
        <taxon>Peduoviridae</taxon>
        <taxon>Maltschvirus</taxon>
        <taxon>Maltschvirus maltsch</taxon>
    </lineage>
</organism>
<proteinExistence type="predicted"/>
<gene>
    <name evidence="1" type="ORF">UFOVP124_29</name>
</gene>